<keyword evidence="2" id="KW-1003">Cell membrane</keyword>
<keyword evidence="4 6" id="KW-1133">Transmembrane helix</keyword>
<feature type="transmembrane region" description="Helical" evidence="6">
    <location>
        <begin position="170"/>
        <end position="188"/>
    </location>
</feature>
<dbReference type="Pfam" id="PF02588">
    <property type="entry name" value="YitT_membrane"/>
    <property type="match status" value="1"/>
</dbReference>
<dbReference type="AlphaFoldDB" id="V7I3F4"/>
<keyword evidence="3 6" id="KW-0812">Transmembrane</keyword>
<dbReference type="eggNOG" id="COG1284">
    <property type="taxonomic scope" value="Bacteria"/>
</dbReference>
<feature type="transmembrane region" description="Helical" evidence="6">
    <location>
        <begin position="33"/>
        <end position="51"/>
    </location>
</feature>
<feature type="transmembrane region" description="Helical" evidence="6">
    <location>
        <begin position="63"/>
        <end position="82"/>
    </location>
</feature>
<evidence type="ECO:0000256" key="5">
    <source>
        <dbReference type="ARBA" id="ARBA00023136"/>
    </source>
</evidence>
<dbReference type="InterPro" id="IPR051461">
    <property type="entry name" value="UPF0750_membrane"/>
</dbReference>
<proteinExistence type="predicted"/>
<evidence type="ECO:0000256" key="4">
    <source>
        <dbReference type="ARBA" id="ARBA00022989"/>
    </source>
</evidence>
<evidence type="ECO:0000256" key="2">
    <source>
        <dbReference type="ARBA" id="ARBA00022475"/>
    </source>
</evidence>
<dbReference type="Proteomes" id="UP000017747">
    <property type="component" value="Unassembled WGS sequence"/>
</dbReference>
<keyword evidence="8" id="KW-1185">Reference proteome</keyword>
<evidence type="ECO:0000313" key="8">
    <source>
        <dbReference type="Proteomes" id="UP000017747"/>
    </source>
</evidence>
<organism evidence="7 8">
    <name type="scientific">Youngiibacter fragilis 232.1</name>
    <dbReference type="NCBI Taxonomy" id="994573"/>
    <lineage>
        <taxon>Bacteria</taxon>
        <taxon>Bacillati</taxon>
        <taxon>Bacillota</taxon>
        <taxon>Clostridia</taxon>
        <taxon>Eubacteriales</taxon>
        <taxon>Clostridiaceae</taxon>
        <taxon>Youngiibacter</taxon>
    </lineage>
</organism>
<dbReference type="PANTHER" id="PTHR33545">
    <property type="entry name" value="UPF0750 MEMBRANE PROTEIN YITT-RELATED"/>
    <property type="match status" value="1"/>
</dbReference>
<feature type="transmembrane region" description="Helical" evidence="6">
    <location>
        <begin position="102"/>
        <end position="122"/>
    </location>
</feature>
<dbReference type="STRING" id="994573.T472_0216575"/>
<reference evidence="7 8" key="1">
    <citation type="journal article" date="2014" name="Genome Announc.">
        <title>Genome Sequence of Youngiibacter fragilis, the Type Strain of the Genus Youngiibacter.</title>
        <authorList>
            <person name="Wawrik C.B."/>
            <person name="Callaghan A.V."/>
            <person name="Stamps B.W."/>
            <person name="Wawrik B."/>
        </authorList>
    </citation>
    <scope>NUCLEOTIDE SEQUENCE [LARGE SCALE GENOMIC DNA]</scope>
    <source>
        <strain evidence="7 8">232.1</strain>
    </source>
</reference>
<comment type="subcellular location">
    <subcellularLocation>
        <location evidence="1">Cell membrane</location>
        <topology evidence="1">Multi-pass membrane protein</topology>
    </subcellularLocation>
</comment>
<evidence type="ECO:0000256" key="3">
    <source>
        <dbReference type="ARBA" id="ARBA00022692"/>
    </source>
</evidence>
<evidence type="ECO:0000256" key="6">
    <source>
        <dbReference type="SAM" id="Phobius"/>
    </source>
</evidence>
<dbReference type="InterPro" id="IPR003740">
    <property type="entry name" value="YitT"/>
</dbReference>
<sequence>MKKEIITDYVLITIASLLIALGVRLFFGEHMLAPGGITGMSIVVNALTGLPMEVVQFGISGPLLVLGMIFLGKSFGLKTLYITFMGPLIMKLIPQTHVTDSLLVASLAGGALVGTAIGIAILRGCATGGTDLMSMLINRVLKFMKLPTILFILDGTVVAASGLISGDVRVALFSLGALLTIIRTIAFVTSRFSPAESTAAI</sequence>
<dbReference type="RefSeq" id="WP_023388485.1">
    <property type="nucleotide sequence ID" value="NZ_AXUN02000208.1"/>
</dbReference>
<dbReference type="PANTHER" id="PTHR33545:SF9">
    <property type="entry name" value="UPF0750 MEMBRANE PROTEIN YITE"/>
    <property type="match status" value="1"/>
</dbReference>
<accession>V7I3F4</accession>
<comment type="caution">
    <text evidence="7">The sequence shown here is derived from an EMBL/GenBank/DDBJ whole genome shotgun (WGS) entry which is preliminary data.</text>
</comment>
<evidence type="ECO:0000313" key="7">
    <source>
        <dbReference type="EMBL" id="ETA79527.1"/>
    </source>
</evidence>
<feature type="transmembrane region" description="Helical" evidence="6">
    <location>
        <begin position="9"/>
        <end position="27"/>
    </location>
</feature>
<protein>
    <submittedName>
        <fullName evidence="7">Membrane protein</fullName>
    </submittedName>
</protein>
<keyword evidence="5 6" id="KW-0472">Membrane</keyword>
<evidence type="ECO:0000256" key="1">
    <source>
        <dbReference type="ARBA" id="ARBA00004651"/>
    </source>
</evidence>
<feature type="transmembrane region" description="Helical" evidence="6">
    <location>
        <begin position="143"/>
        <end position="164"/>
    </location>
</feature>
<dbReference type="EMBL" id="AXUN02000208">
    <property type="protein sequence ID" value="ETA79527.1"/>
    <property type="molecule type" value="Genomic_DNA"/>
</dbReference>
<name>V7I3F4_9CLOT</name>
<gene>
    <name evidence="7" type="ORF">T472_0216575</name>
</gene>
<dbReference type="GO" id="GO:0005886">
    <property type="term" value="C:plasma membrane"/>
    <property type="evidence" value="ECO:0007669"/>
    <property type="project" value="UniProtKB-SubCell"/>
</dbReference>
<dbReference type="OrthoDB" id="3180973at2"/>